<feature type="transmembrane region" description="Helical" evidence="1">
    <location>
        <begin position="246"/>
        <end position="266"/>
    </location>
</feature>
<dbReference type="Proteomes" id="UP000664832">
    <property type="component" value="Unassembled WGS sequence"/>
</dbReference>
<feature type="transmembrane region" description="Helical" evidence="1">
    <location>
        <begin position="216"/>
        <end position="239"/>
    </location>
</feature>
<feature type="transmembrane region" description="Helical" evidence="1">
    <location>
        <begin position="344"/>
        <end position="364"/>
    </location>
</feature>
<gene>
    <name evidence="2" type="ORF">JZO71_10480</name>
</gene>
<keyword evidence="1" id="KW-1133">Transmembrane helix</keyword>
<dbReference type="Pfam" id="PF19484">
    <property type="entry name" value="DUF6020"/>
    <property type="match status" value="1"/>
</dbReference>
<dbReference type="EMBL" id="JAFLWI010000016">
    <property type="protein sequence ID" value="MBO0482750.1"/>
    <property type="molecule type" value="Genomic_DNA"/>
</dbReference>
<protein>
    <recommendedName>
        <fullName evidence="4">Glycosyltransferase RgtA/B/C/D-like domain-containing protein</fullName>
    </recommendedName>
</protein>
<name>A0ABS3I206_9ENTE</name>
<feature type="transmembrane region" description="Helical" evidence="1">
    <location>
        <begin position="35"/>
        <end position="51"/>
    </location>
</feature>
<feature type="transmembrane region" description="Helical" evidence="1">
    <location>
        <begin position="144"/>
        <end position="164"/>
    </location>
</feature>
<accession>A0ABS3I206</accession>
<feature type="transmembrane region" description="Helical" evidence="1">
    <location>
        <begin position="63"/>
        <end position="80"/>
    </location>
</feature>
<feature type="transmembrane region" description="Helical" evidence="1">
    <location>
        <begin position="272"/>
        <end position="289"/>
    </location>
</feature>
<proteinExistence type="predicted"/>
<feature type="transmembrane region" description="Helical" evidence="1">
    <location>
        <begin position="100"/>
        <end position="123"/>
    </location>
</feature>
<reference evidence="2 3" key="1">
    <citation type="submission" date="2021-03" db="EMBL/GenBank/DDBJ databases">
        <title>Enterococcal diversity collection.</title>
        <authorList>
            <person name="Gilmore M.S."/>
            <person name="Schwartzman J."/>
            <person name="Van Tyne D."/>
            <person name="Martin M."/>
            <person name="Earl A.M."/>
            <person name="Manson A.L."/>
            <person name="Straub T."/>
            <person name="Salamzade R."/>
            <person name="Saavedra J."/>
            <person name="Lebreton F."/>
            <person name="Prichula J."/>
            <person name="Schaufler K."/>
            <person name="Gaca A."/>
            <person name="Sgardioli B."/>
            <person name="Wagenaar J."/>
            <person name="Strong T."/>
        </authorList>
    </citation>
    <scope>NUCLEOTIDE SEQUENCE [LARGE SCALE GENOMIC DNA]</scope>
    <source>
        <strain evidence="2 3">MSG2901</strain>
    </source>
</reference>
<dbReference type="InterPro" id="IPR046062">
    <property type="entry name" value="DUF6020"/>
</dbReference>
<evidence type="ECO:0000313" key="2">
    <source>
        <dbReference type="EMBL" id="MBO0482750.1"/>
    </source>
</evidence>
<organism evidence="2 3">
    <name type="scientific">Candidatus Enterococcus courvalinii</name>
    <dbReference type="NCBI Taxonomy" id="2815329"/>
    <lineage>
        <taxon>Bacteria</taxon>
        <taxon>Bacillati</taxon>
        <taxon>Bacillota</taxon>
        <taxon>Bacilli</taxon>
        <taxon>Lactobacillales</taxon>
        <taxon>Enterococcaceae</taxon>
        <taxon>Enterococcus</taxon>
    </lineage>
</organism>
<evidence type="ECO:0000313" key="3">
    <source>
        <dbReference type="Proteomes" id="UP000664832"/>
    </source>
</evidence>
<evidence type="ECO:0000256" key="1">
    <source>
        <dbReference type="SAM" id="Phobius"/>
    </source>
</evidence>
<keyword evidence="3" id="KW-1185">Reference proteome</keyword>
<sequence length="592" mass="67599">MKLNISYPFSSFLLLLATFFLSFLTAYGFGSLNPVVIITLAGLLLIALMQEGKHLLSFKQPELVFLSVIFSIIFALILTTKNRIRFENISGNYHETTIDSFAISQLVLFIAILLYFFLVLQYVQILLPKMKVKLERFETQDFPFARYFISLTLLLLVCWSPYALTLYPGVVLPDSLSSVAQAMGDRPINNHHPVLFTLIVKFFVHDLPVRSINHSVFLFSIMQSILLAATISYSLCWLLKKKVNKFVILLATSYFALAPVFPIYALNMQKDILFSAVCLIFSLTLFDFVVEKKVTFIRKLIVILFALLTTYLRNNGLYVVVGTWFIALVISLKDRQIKSISQVIAGYLLLTVLVIQPLMTRYTVPTASAERLGVPMQQVTRAIVMDGDLAKDDLALMDKILPLQDYEAYTPSLADPIKWHKNFDNTFLDEHNKEFLLLWGRNLQKNLSIYTDAYILETFGFWIPGVKNDYGFLDIRVNTNNYGITQSNLIERFTGISGTKKLIDARNFFGSGTLFWLLIFSVFLLLSQKKYRFLLLLSPGILVFLTIMIATPVAFSLRYVFILALGLPIYLLIPFIKFDFEKKKGAINYESI</sequence>
<dbReference type="RefSeq" id="WP_206899442.1">
    <property type="nucleotide sequence ID" value="NZ_JAFLWI010000016.1"/>
</dbReference>
<keyword evidence="1" id="KW-0812">Transmembrane</keyword>
<evidence type="ECO:0008006" key="4">
    <source>
        <dbReference type="Google" id="ProtNLM"/>
    </source>
</evidence>
<feature type="transmembrane region" description="Helical" evidence="1">
    <location>
        <begin position="317"/>
        <end position="332"/>
    </location>
</feature>
<feature type="transmembrane region" description="Helical" evidence="1">
    <location>
        <begin position="557"/>
        <end position="576"/>
    </location>
</feature>
<feature type="transmembrane region" description="Helical" evidence="1">
    <location>
        <begin position="533"/>
        <end position="551"/>
    </location>
</feature>
<comment type="caution">
    <text evidence="2">The sequence shown here is derived from an EMBL/GenBank/DDBJ whole genome shotgun (WGS) entry which is preliminary data.</text>
</comment>
<feature type="transmembrane region" description="Helical" evidence="1">
    <location>
        <begin position="508"/>
        <end position="526"/>
    </location>
</feature>
<feature type="transmembrane region" description="Helical" evidence="1">
    <location>
        <begin position="12"/>
        <end position="29"/>
    </location>
</feature>
<keyword evidence="1" id="KW-0472">Membrane</keyword>